<protein>
    <submittedName>
        <fullName evidence="4">Response regulator</fullName>
    </submittedName>
</protein>
<dbReference type="Gene3D" id="3.40.50.2300">
    <property type="match status" value="1"/>
</dbReference>
<dbReference type="SUPFAM" id="SSF52172">
    <property type="entry name" value="CheY-like"/>
    <property type="match status" value="1"/>
</dbReference>
<accession>A0A7C3VSQ9</accession>
<feature type="modified residue" description="4-aspartylphosphate" evidence="2">
    <location>
        <position position="52"/>
    </location>
</feature>
<dbReference type="PROSITE" id="PS50110">
    <property type="entry name" value="RESPONSE_REGULATORY"/>
    <property type="match status" value="1"/>
</dbReference>
<comment type="caution">
    <text evidence="4">The sequence shown here is derived from an EMBL/GenBank/DDBJ whole genome shotgun (WGS) entry which is preliminary data.</text>
</comment>
<dbReference type="SMART" id="SM00448">
    <property type="entry name" value="REC"/>
    <property type="match status" value="1"/>
</dbReference>
<dbReference type="PANTHER" id="PTHR44591">
    <property type="entry name" value="STRESS RESPONSE REGULATOR PROTEIN 1"/>
    <property type="match status" value="1"/>
</dbReference>
<feature type="domain" description="Response regulatory" evidence="3">
    <location>
        <begin position="3"/>
        <end position="117"/>
    </location>
</feature>
<dbReference type="InterPro" id="IPR011006">
    <property type="entry name" value="CheY-like_superfamily"/>
</dbReference>
<dbReference type="PANTHER" id="PTHR44591:SF3">
    <property type="entry name" value="RESPONSE REGULATORY DOMAIN-CONTAINING PROTEIN"/>
    <property type="match status" value="1"/>
</dbReference>
<keyword evidence="1 2" id="KW-0597">Phosphoprotein</keyword>
<evidence type="ECO:0000313" key="4">
    <source>
        <dbReference type="EMBL" id="HGG01716.1"/>
    </source>
</evidence>
<dbReference type="InterPro" id="IPR050595">
    <property type="entry name" value="Bact_response_regulator"/>
</dbReference>
<name>A0A7C3VSQ9_9CYAN</name>
<dbReference type="EMBL" id="DSPX01000139">
    <property type="protein sequence ID" value="HGG01716.1"/>
    <property type="molecule type" value="Genomic_DNA"/>
</dbReference>
<evidence type="ECO:0000256" key="2">
    <source>
        <dbReference type="PROSITE-ProRule" id="PRU00169"/>
    </source>
</evidence>
<organism evidence="4">
    <name type="scientific">Planktothricoides sp. SpSt-374</name>
    <dbReference type="NCBI Taxonomy" id="2282167"/>
    <lineage>
        <taxon>Bacteria</taxon>
        <taxon>Bacillati</taxon>
        <taxon>Cyanobacteriota</taxon>
        <taxon>Cyanophyceae</taxon>
        <taxon>Oscillatoriophycideae</taxon>
        <taxon>Oscillatoriales</taxon>
        <taxon>Oscillatoriaceae</taxon>
        <taxon>Planktothricoides</taxon>
    </lineage>
</organism>
<dbReference type="AlphaFoldDB" id="A0A7C3VSQ9"/>
<dbReference type="Pfam" id="PF00072">
    <property type="entry name" value="Response_reg"/>
    <property type="match status" value="1"/>
</dbReference>
<evidence type="ECO:0000259" key="3">
    <source>
        <dbReference type="PROSITE" id="PS50110"/>
    </source>
</evidence>
<dbReference type="InterPro" id="IPR001789">
    <property type="entry name" value="Sig_transdc_resp-reg_receiver"/>
</dbReference>
<dbReference type="CDD" id="cd00156">
    <property type="entry name" value="REC"/>
    <property type="match status" value="1"/>
</dbReference>
<dbReference type="GO" id="GO:0000160">
    <property type="term" value="P:phosphorelay signal transduction system"/>
    <property type="evidence" value="ECO:0007669"/>
    <property type="project" value="InterPro"/>
</dbReference>
<evidence type="ECO:0000256" key="1">
    <source>
        <dbReference type="ARBA" id="ARBA00022553"/>
    </source>
</evidence>
<sequence>MPLIAIADDDQNWREAIAEFLEIHGYKVMEAANGLELLKLLDTYNPDCLLVDLEMPKLDGLGVLAALQERRSETPAIVVTANSSQKLRHQCSAMGARDIIVKSASILSLTDKIQQIVSASKRV</sequence>
<gene>
    <name evidence="4" type="ORF">ENR15_13950</name>
</gene>
<reference evidence="4" key="1">
    <citation type="journal article" date="2020" name="mSystems">
        <title>Genome- and Community-Level Interaction Insights into Carbon Utilization and Element Cycling Functions of Hydrothermarchaeota in Hydrothermal Sediment.</title>
        <authorList>
            <person name="Zhou Z."/>
            <person name="Liu Y."/>
            <person name="Xu W."/>
            <person name="Pan J."/>
            <person name="Luo Z.H."/>
            <person name="Li M."/>
        </authorList>
    </citation>
    <scope>NUCLEOTIDE SEQUENCE [LARGE SCALE GENOMIC DNA]</scope>
    <source>
        <strain evidence="4">SpSt-374</strain>
    </source>
</reference>
<proteinExistence type="predicted"/>